<dbReference type="GO" id="GO:0004252">
    <property type="term" value="F:serine-type endopeptidase activity"/>
    <property type="evidence" value="ECO:0007669"/>
    <property type="project" value="InterPro"/>
</dbReference>
<dbReference type="Ensembl" id="ENSCCRT00010114527.1">
    <property type="protein sequence ID" value="ENSCCRP00010103083.1"/>
    <property type="gene ID" value="ENSCCRG00010045402.1"/>
</dbReference>
<dbReference type="PROSITE" id="PS51257">
    <property type="entry name" value="PROKAR_LIPOPROTEIN"/>
    <property type="match status" value="1"/>
</dbReference>
<dbReference type="SMART" id="SM00020">
    <property type="entry name" value="Tryp_SPc"/>
    <property type="match status" value="1"/>
</dbReference>
<dbReference type="GO" id="GO:0006508">
    <property type="term" value="P:proteolysis"/>
    <property type="evidence" value="ECO:0007669"/>
    <property type="project" value="UniProtKB-KW"/>
</dbReference>
<keyword evidence="4 7" id="KW-0720">Serine protease</keyword>
<dbReference type="InterPro" id="IPR018114">
    <property type="entry name" value="TRYPSIN_HIS"/>
</dbReference>
<evidence type="ECO:0000256" key="6">
    <source>
        <dbReference type="ARBA" id="ARBA00023180"/>
    </source>
</evidence>
<dbReference type="Pfam" id="PF00089">
    <property type="entry name" value="Trypsin"/>
    <property type="match status" value="1"/>
</dbReference>
<evidence type="ECO:0000256" key="7">
    <source>
        <dbReference type="RuleBase" id="RU363034"/>
    </source>
</evidence>
<dbReference type="InterPro" id="IPR009003">
    <property type="entry name" value="Peptidase_S1_PA"/>
</dbReference>
<dbReference type="SUPFAM" id="SSF50494">
    <property type="entry name" value="Trypsin-like serine proteases"/>
    <property type="match status" value="1"/>
</dbReference>
<evidence type="ECO:0000313" key="10">
    <source>
        <dbReference type="Proteomes" id="UP000694427"/>
    </source>
</evidence>
<sequence>MWIKKRASHLYKHLYKLSPPYPVFTHVLCSCLCSCSLIQPPLGKRIVGGAEASAGVWPWQVDIQLGAKGHVCGGSIIAKNWVLSAAHCFPNPSDVSSYRLYMGRHLLNGYNQFEMVSQVQRVVVPEGYSAPQEGRDVALVQLRSPVTWSDRIQPVCLPYAGVQFNSGTLCYVTGWGHTQEGVSLGGVGALQEVQVPIINQSSCQSMYQILSSDLVRVDILSDMICAGYTEGGKDSCQGDSGGPLVCPGGNGTWIQAGVVSFGLGCAQKNRPGIYSRVSSFASLIRTTVPEAHFSGHAQKSESQTLLVLGLSFALVLLWR</sequence>
<evidence type="ECO:0000256" key="4">
    <source>
        <dbReference type="ARBA" id="ARBA00022825"/>
    </source>
</evidence>
<dbReference type="Proteomes" id="UP000694427">
    <property type="component" value="Unplaced"/>
</dbReference>
<dbReference type="Gene3D" id="2.40.10.10">
    <property type="entry name" value="Trypsin-like serine proteases"/>
    <property type="match status" value="1"/>
</dbReference>
<dbReference type="PANTHER" id="PTHR24253:SF144">
    <property type="entry name" value="CHYMOTRYPSIN-LIKE PROTEASE CTRL-1-RELATED"/>
    <property type="match status" value="1"/>
</dbReference>
<keyword evidence="3 7" id="KW-0378">Hydrolase</keyword>
<keyword evidence="6" id="KW-0325">Glycoprotein</keyword>
<reference evidence="9" key="1">
    <citation type="submission" date="2025-08" db="UniProtKB">
        <authorList>
            <consortium name="Ensembl"/>
        </authorList>
    </citation>
    <scope>IDENTIFICATION</scope>
</reference>
<dbReference type="AlphaFoldDB" id="A0A8C1RC45"/>
<dbReference type="PROSITE" id="PS00134">
    <property type="entry name" value="TRYPSIN_HIS"/>
    <property type="match status" value="1"/>
</dbReference>
<evidence type="ECO:0000256" key="3">
    <source>
        <dbReference type="ARBA" id="ARBA00022801"/>
    </source>
</evidence>
<evidence type="ECO:0000256" key="1">
    <source>
        <dbReference type="ARBA" id="ARBA00022670"/>
    </source>
</evidence>
<name>A0A8C1RC45_CYPCA</name>
<dbReference type="PANTHER" id="PTHR24253">
    <property type="entry name" value="TRANSMEMBRANE PROTEASE SERINE"/>
    <property type="match status" value="1"/>
</dbReference>
<dbReference type="PROSITE" id="PS00135">
    <property type="entry name" value="TRYPSIN_SER"/>
    <property type="match status" value="1"/>
</dbReference>
<evidence type="ECO:0000256" key="2">
    <source>
        <dbReference type="ARBA" id="ARBA00022729"/>
    </source>
</evidence>
<proteinExistence type="predicted"/>
<evidence type="ECO:0000313" key="9">
    <source>
        <dbReference type="Ensembl" id="ENSCCRP00010103083.1"/>
    </source>
</evidence>
<protein>
    <submittedName>
        <fullName evidence="9">Si:dkey-16l2.17</fullName>
    </submittedName>
</protein>
<feature type="domain" description="Peptidase S1" evidence="8">
    <location>
        <begin position="46"/>
        <end position="289"/>
    </location>
</feature>
<dbReference type="InterPro" id="IPR001254">
    <property type="entry name" value="Trypsin_dom"/>
</dbReference>
<dbReference type="PRINTS" id="PR00722">
    <property type="entry name" value="CHYMOTRYPSIN"/>
</dbReference>
<dbReference type="InterPro" id="IPR001314">
    <property type="entry name" value="Peptidase_S1A"/>
</dbReference>
<keyword evidence="5" id="KW-1015">Disulfide bond</keyword>
<keyword evidence="1 7" id="KW-0645">Protease</keyword>
<accession>A0A8C1RC45</accession>
<evidence type="ECO:0000259" key="8">
    <source>
        <dbReference type="PROSITE" id="PS50240"/>
    </source>
</evidence>
<evidence type="ECO:0000256" key="5">
    <source>
        <dbReference type="ARBA" id="ARBA00023157"/>
    </source>
</evidence>
<organism evidence="9 10">
    <name type="scientific">Cyprinus carpio</name>
    <name type="common">Common carp</name>
    <dbReference type="NCBI Taxonomy" id="7962"/>
    <lineage>
        <taxon>Eukaryota</taxon>
        <taxon>Metazoa</taxon>
        <taxon>Chordata</taxon>
        <taxon>Craniata</taxon>
        <taxon>Vertebrata</taxon>
        <taxon>Euteleostomi</taxon>
        <taxon>Actinopterygii</taxon>
        <taxon>Neopterygii</taxon>
        <taxon>Teleostei</taxon>
        <taxon>Ostariophysi</taxon>
        <taxon>Cypriniformes</taxon>
        <taxon>Cyprinidae</taxon>
        <taxon>Cyprininae</taxon>
        <taxon>Cyprinus</taxon>
    </lineage>
</organism>
<dbReference type="InterPro" id="IPR033116">
    <property type="entry name" value="TRYPSIN_SER"/>
</dbReference>
<dbReference type="FunFam" id="2.40.10.10:FF:000024">
    <property type="entry name" value="Serine protease 53"/>
    <property type="match status" value="1"/>
</dbReference>
<dbReference type="PROSITE" id="PS50240">
    <property type="entry name" value="TRYPSIN_DOM"/>
    <property type="match status" value="1"/>
</dbReference>
<reference evidence="9" key="2">
    <citation type="submission" date="2025-09" db="UniProtKB">
        <authorList>
            <consortium name="Ensembl"/>
        </authorList>
    </citation>
    <scope>IDENTIFICATION</scope>
</reference>
<keyword evidence="10" id="KW-1185">Reference proteome</keyword>
<dbReference type="CDD" id="cd00190">
    <property type="entry name" value="Tryp_SPc"/>
    <property type="match status" value="1"/>
</dbReference>
<keyword evidence="2" id="KW-0732">Signal</keyword>
<dbReference type="InterPro" id="IPR043504">
    <property type="entry name" value="Peptidase_S1_PA_chymotrypsin"/>
</dbReference>